<dbReference type="KEGG" id="ant:Arnit_2763"/>
<feature type="chain" id="PRO_5003078430" description="Outer membrane efflux protein" evidence="1">
    <location>
        <begin position="23"/>
        <end position="397"/>
    </location>
</feature>
<dbReference type="HOGENOM" id="CLU_057127_0_0_7"/>
<evidence type="ECO:0008006" key="4">
    <source>
        <dbReference type="Google" id="ProtNLM"/>
    </source>
</evidence>
<name>D5V6Z1_ARCNC</name>
<dbReference type="eggNOG" id="COG1538">
    <property type="taxonomic scope" value="Bacteria"/>
</dbReference>
<organism evidence="2 3">
    <name type="scientific">Arcobacter nitrofigilis (strain ATCC 33309 / DSM 7299 / CCUG 15893 / LMG 7604 / NCTC 12251 / CI)</name>
    <name type="common">Campylobacter nitrofigilis</name>
    <dbReference type="NCBI Taxonomy" id="572480"/>
    <lineage>
        <taxon>Bacteria</taxon>
        <taxon>Pseudomonadati</taxon>
        <taxon>Campylobacterota</taxon>
        <taxon>Epsilonproteobacteria</taxon>
        <taxon>Campylobacterales</taxon>
        <taxon>Arcobacteraceae</taxon>
        <taxon>Arcobacter</taxon>
    </lineage>
</organism>
<protein>
    <recommendedName>
        <fullName evidence="4">Outer membrane efflux protein</fullName>
    </recommendedName>
</protein>
<dbReference type="SUPFAM" id="SSF56954">
    <property type="entry name" value="Outer membrane efflux proteins (OEP)"/>
    <property type="match status" value="1"/>
</dbReference>
<evidence type="ECO:0000313" key="3">
    <source>
        <dbReference type="Proteomes" id="UP000000939"/>
    </source>
</evidence>
<dbReference type="AlphaFoldDB" id="D5V6Z1"/>
<dbReference type="STRING" id="572480.Arnit_2763"/>
<dbReference type="Gene3D" id="1.20.1600.10">
    <property type="entry name" value="Outer membrane efflux proteins (OEP)"/>
    <property type="match status" value="1"/>
</dbReference>
<feature type="signal peptide" evidence="1">
    <location>
        <begin position="1"/>
        <end position="22"/>
    </location>
</feature>
<gene>
    <name evidence="2" type="ordered locus">Arnit_2763</name>
</gene>
<dbReference type="EMBL" id="CP001999">
    <property type="protein sequence ID" value="ADG94411.1"/>
    <property type="molecule type" value="Genomic_DNA"/>
</dbReference>
<keyword evidence="1" id="KW-0732">Signal</keyword>
<dbReference type="GO" id="GO:0015562">
    <property type="term" value="F:efflux transmembrane transporter activity"/>
    <property type="evidence" value="ECO:0007669"/>
    <property type="project" value="InterPro"/>
</dbReference>
<dbReference type="Proteomes" id="UP000000939">
    <property type="component" value="Chromosome"/>
</dbReference>
<sequence precursor="true">MQFLRFRVSLATIVLVASSSFAAQSDKLDESILSKKRLEIFDLSKEQIEEDSSKLKKDWINPVNYTYSKVYGDKYDTEKSLISVDQPIFKTGGIYKAIKYANAQRLYSHLDLDLQKKAMIKDTTTILFNIHKLELQIKKQKLLVKNGEIDIKRKKEQVLNGFADTSLLDNAILDTNTSRNALADLVYQKEELINEFSTYASGDYESFTLPKFKIIEKEDFLKDNLTLKKSKADISSKKDFSWMTISKYLPTVSATFDYTKYHSTNNPTINTGDDAQNYGIKITMPLDTRTFNDIQSTRIDYLKAKLDFDNQILEQENYFKSKLSKIKMIDSKIAIAKNDYVLYNSLLDVVVEEKEAELKTQSDVDTLLNSKKIRELDLKIYNIDKQIELLDIYSKIS</sequence>
<evidence type="ECO:0000313" key="2">
    <source>
        <dbReference type="EMBL" id="ADG94411.1"/>
    </source>
</evidence>
<reference evidence="2 3" key="1">
    <citation type="journal article" date="2010" name="Stand. Genomic Sci.">
        <title>Complete genome sequence of Arcobacter nitrofigilis type strain (CI).</title>
        <authorList>
            <person name="Pati A."/>
            <person name="Gronow S."/>
            <person name="Lapidus A."/>
            <person name="Copeland A."/>
            <person name="Glavina Del Rio T."/>
            <person name="Nolan M."/>
            <person name="Lucas S."/>
            <person name="Tice H."/>
            <person name="Cheng J.F."/>
            <person name="Han C."/>
            <person name="Chertkov O."/>
            <person name="Bruce D."/>
            <person name="Tapia R."/>
            <person name="Goodwin L."/>
            <person name="Pitluck S."/>
            <person name="Liolios K."/>
            <person name="Ivanova N."/>
            <person name="Mavromatis K."/>
            <person name="Chen A."/>
            <person name="Palaniappan K."/>
            <person name="Land M."/>
            <person name="Hauser L."/>
            <person name="Chang Y.J."/>
            <person name="Jeffries C.D."/>
            <person name="Detter J.C."/>
            <person name="Rohde M."/>
            <person name="Goker M."/>
            <person name="Bristow J."/>
            <person name="Eisen J.A."/>
            <person name="Markowitz V."/>
            <person name="Hugenholtz P."/>
            <person name="Klenk H.P."/>
            <person name="Kyrpides N.C."/>
        </authorList>
    </citation>
    <scope>NUCLEOTIDE SEQUENCE [LARGE SCALE GENOMIC DNA]</scope>
    <source>
        <strain evidence="3">ATCC 33309 / DSM 7299 / CCUG 15893 / LMG 7604 / NCTC 12251 / CI</strain>
    </source>
</reference>
<accession>D5V6Z1</accession>
<evidence type="ECO:0000256" key="1">
    <source>
        <dbReference type="SAM" id="SignalP"/>
    </source>
</evidence>
<proteinExistence type="predicted"/>
<keyword evidence="3" id="KW-1185">Reference proteome</keyword>